<organism evidence="1 2">
    <name type="scientific">Elaeophora elaphi</name>
    <dbReference type="NCBI Taxonomy" id="1147741"/>
    <lineage>
        <taxon>Eukaryota</taxon>
        <taxon>Metazoa</taxon>
        <taxon>Ecdysozoa</taxon>
        <taxon>Nematoda</taxon>
        <taxon>Chromadorea</taxon>
        <taxon>Rhabditida</taxon>
        <taxon>Spirurina</taxon>
        <taxon>Spiruromorpha</taxon>
        <taxon>Filarioidea</taxon>
        <taxon>Onchocercidae</taxon>
        <taxon>Elaeophora</taxon>
    </lineage>
</organism>
<dbReference type="WBParaSite" id="EEL_0000377401-mRNA-1">
    <property type="protein sequence ID" value="EEL_0000377401-mRNA-1"/>
    <property type="gene ID" value="EEL_0000377401"/>
</dbReference>
<dbReference type="AlphaFoldDB" id="A0A158Q774"/>
<evidence type="ECO:0000313" key="2">
    <source>
        <dbReference type="WBParaSite" id="EEL_0000377401-mRNA-1"/>
    </source>
</evidence>
<protein>
    <submittedName>
        <fullName evidence="2">Uncharacterized protein</fullName>
    </submittedName>
</protein>
<name>A0A158Q774_9BILA</name>
<reference evidence="2" key="1">
    <citation type="submission" date="2016-04" db="UniProtKB">
        <authorList>
            <consortium name="WormBaseParasite"/>
        </authorList>
    </citation>
    <scope>IDENTIFICATION</scope>
</reference>
<keyword evidence="1" id="KW-1185">Reference proteome</keyword>
<sequence length="167" mass="18989">MIPPLMLSPKIISLFPISLTTPILSSSIRAILIDMIFWLQGIFDCAMTMTNNFTLKFYEAITFSSHLIISFIHKCSLCALNTKRRALDQIERQLKSGSANLQIAPGLMDEKMDLCDARSFTFETKNMDTKDSKDADYGSEVCIYQLANIYLSVRRLSFHQPVHLSVR</sequence>
<proteinExistence type="predicted"/>
<accession>A0A158Q774</accession>
<dbReference type="Proteomes" id="UP000050640">
    <property type="component" value="Unplaced"/>
</dbReference>
<evidence type="ECO:0000313" key="1">
    <source>
        <dbReference type="Proteomes" id="UP000050640"/>
    </source>
</evidence>